<sequence>MENYKNLLPEKTCTIERLVTIPKDVEKVIQGKKTATRRNGVYAYIGEVMTLEDKKFKIDSVYPQYLGEVTEEDARQEGYASLEEYKQFILNIHPGLRWVPKMRVWVHEYSPVNV</sequence>
<reference evidence="2 3" key="1">
    <citation type="submission" date="2021-03" db="EMBL/GenBank/DDBJ databases">
        <title>Genomic Encyclopedia of Type Strains, Phase IV (KMG-IV): sequencing the most valuable type-strain genomes for metagenomic binning, comparative biology and taxonomic classification.</title>
        <authorList>
            <person name="Goeker M."/>
        </authorList>
    </citation>
    <scope>NUCLEOTIDE SEQUENCE [LARGE SCALE GENOMIC DNA]</scope>
    <source>
        <strain evidence="2 3">DSM 25790</strain>
    </source>
</reference>
<dbReference type="InterPro" id="IPR015947">
    <property type="entry name" value="PUA-like_sf"/>
</dbReference>
<dbReference type="SMART" id="SM01022">
    <property type="entry name" value="ASCH"/>
    <property type="match status" value="1"/>
</dbReference>
<evidence type="ECO:0000313" key="3">
    <source>
        <dbReference type="Proteomes" id="UP001519294"/>
    </source>
</evidence>
<dbReference type="CDD" id="cd06552">
    <property type="entry name" value="ASCH_yqfb_like"/>
    <property type="match status" value="1"/>
</dbReference>
<protein>
    <recommendedName>
        <fullName evidence="1">ASCH domain-containing protein</fullName>
    </recommendedName>
</protein>
<dbReference type="SUPFAM" id="SSF88697">
    <property type="entry name" value="PUA domain-like"/>
    <property type="match status" value="1"/>
</dbReference>
<proteinExistence type="predicted"/>
<dbReference type="EMBL" id="JAGIKX010000039">
    <property type="protein sequence ID" value="MBP2258847.1"/>
    <property type="molecule type" value="Genomic_DNA"/>
</dbReference>
<organism evidence="2 3">
    <name type="scientific">Virgibacillus alimentarius</name>
    <dbReference type="NCBI Taxonomy" id="698769"/>
    <lineage>
        <taxon>Bacteria</taxon>
        <taxon>Bacillati</taxon>
        <taxon>Bacillota</taxon>
        <taxon>Bacilli</taxon>
        <taxon>Bacillales</taxon>
        <taxon>Bacillaceae</taxon>
        <taxon>Virgibacillus</taxon>
    </lineage>
</organism>
<feature type="domain" description="ASCH" evidence="1">
    <location>
        <begin position="18"/>
        <end position="113"/>
    </location>
</feature>
<evidence type="ECO:0000259" key="1">
    <source>
        <dbReference type="SMART" id="SM01022"/>
    </source>
</evidence>
<gene>
    <name evidence="2" type="ORF">J2Z81_002832</name>
</gene>
<dbReference type="InterPro" id="IPR007374">
    <property type="entry name" value="ASCH_domain"/>
</dbReference>
<comment type="caution">
    <text evidence="2">The sequence shown here is derived from an EMBL/GenBank/DDBJ whole genome shotgun (WGS) entry which is preliminary data.</text>
</comment>
<dbReference type="Gene3D" id="2.30.130.30">
    <property type="entry name" value="Hypothetical protein"/>
    <property type="match status" value="1"/>
</dbReference>
<keyword evidence="3" id="KW-1185">Reference proteome</keyword>
<accession>A0ABS4SER0</accession>
<dbReference type="Proteomes" id="UP001519294">
    <property type="component" value="Unassembled WGS sequence"/>
</dbReference>
<name>A0ABS4SER0_9BACI</name>
<dbReference type="Pfam" id="PF04266">
    <property type="entry name" value="ASCH"/>
    <property type="match status" value="1"/>
</dbReference>
<dbReference type="RefSeq" id="WP_029270736.1">
    <property type="nucleotide sequence ID" value="NZ_JAGIKX010000039.1"/>
</dbReference>
<evidence type="ECO:0000313" key="2">
    <source>
        <dbReference type="EMBL" id="MBP2258847.1"/>
    </source>
</evidence>